<evidence type="ECO:0000313" key="2">
    <source>
        <dbReference type="EnsemblMetazoa" id="CapteP222699"/>
    </source>
</evidence>
<dbReference type="InterPro" id="IPR036291">
    <property type="entry name" value="NAD(P)-bd_dom_sf"/>
</dbReference>
<protein>
    <recommendedName>
        <fullName evidence="4">Short-chain dehydrogenase</fullName>
    </recommendedName>
</protein>
<dbReference type="EnsemblMetazoa" id="CapteT222699">
    <property type="protein sequence ID" value="CapteP222699"/>
    <property type="gene ID" value="CapteG222699"/>
</dbReference>
<dbReference type="InterPro" id="IPR002347">
    <property type="entry name" value="SDR_fam"/>
</dbReference>
<organism evidence="1">
    <name type="scientific">Capitella teleta</name>
    <name type="common">Polychaete worm</name>
    <dbReference type="NCBI Taxonomy" id="283909"/>
    <lineage>
        <taxon>Eukaryota</taxon>
        <taxon>Metazoa</taxon>
        <taxon>Spiralia</taxon>
        <taxon>Lophotrochozoa</taxon>
        <taxon>Annelida</taxon>
        <taxon>Polychaeta</taxon>
        <taxon>Sedentaria</taxon>
        <taxon>Scolecida</taxon>
        <taxon>Capitellidae</taxon>
        <taxon>Capitella</taxon>
    </lineage>
</organism>
<dbReference type="Proteomes" id="UP000014760">
    <property type="component" value="Unassembled WGS sequence"/>
</dbReference>
<dbReference type="EMBL" id="KB293201">
    <property type="protein sequence ID" value="ELU16290.1"/>
    <property type="molecule type" value="Genomic_DNA"/>
</dbReference>
<reference evidence="3" key="1">
    <citation type="submission" date="2012-12" db="EMBL/GenBank/DDBJ databases">
        <authorList>
            <person name="Hellsten U."/>
            <person name="Grimwood J."/>
            <person name="Chapman J.A."/>
            <person name="Shapiro H."/>
            <person name="Aerts A."/>
            <person name="Otillar R.P."/>
            <person name="Terry A.Y."/>
            <person name="Boore J.L."/>
            <person name="Simakov O."/>
            <person name="Marletaz F."/>
            <person name="Cho S.-J."/>
            <person name="Edsinger-Gonzales E."/>
            <person name="Havlak P."/>
            <person name="Kuo D.-H."/>
            <person name="Larsson T."/>
            <person name="Lv J."/>
            <person name="Arendt D."/>
            <person name="Savage R."/>
            <person name="Osoegawa K."/>
            <person name="de Jong P."/>
            <person name="Lindberg D.R."/>
            <person name="Seaver E.C."/>
            <person name="Weisblat D.A."/>
            <person name="Putnam N.H."/>
            <person name="Grigoriev I.V."/>
            <person name="Rokhsar D.S."/>
        </authorList>
    </citation>
    <scope>NUCLEOTIDE SEQUENCE</scope>
    <source>
        <strain evidence="3">I ESC-2004</strain>
    </source>
</reference>
<dbReference type="Gene3D" id="3.40.50.720">
    <property type="entry name" value="NAD(P)-binding Rossmann-like Domain"/>
    <property type="match status" value="1"/>
</dbReference>
<evidence type="ECO:0008006" key="4">
    <source>
        <dbReference type="Google" id="ProtNLM"/>
    </source>
</evidence>
<dbReference type="HOGENOM" id="CLU_008901_0_0_1"/>
<dbReference type="InterPro" id="IPR051468">
    <property type="entry name" value="Fungal_SecMetab_SDRs"/>
</dbReference>
<dbReference type="OMA" id="MARSHEI"/>
<accession>R7VJX8</accession>
<dbReference type="AlphaFoldDB" id="R7VJX8"/>
<reference evidence="1 3" key="2">
    <citation type="journal article" date="2013" name="Nature">
        <title>Insights into bilaterian evolution from three spiralian genomes.</title>
        <authorList>
            <person name="Simakov O."/>
            <person name="Marletaz F."/>
            <person name="Cho S.J."/>
            <person name="Edsinger-Gonzales E."/>
            <person name="Havlak P."/>
            <person name="Hellsten U."/>
            <person name="Kuo D.H."/>
            <person name="Larsson T."/>
            <person name="Lv J."/>
            <person name="Arendt D."/>
            <person name="Savage R."/>
            <person name="Osoegawa K."/>
            <person name="de Jong P."/>
            <person name="Grimwood J."/>
            <person name="Chapman J.A."/>
            <person name="Shapiro H."/>
            <person name="Aerts A."/>
            <person name="Otillar R.P."/>
            <person name="Terry A.Y."/>
            <person name="Boore J.L."/>
            <person name="Grigoriev I.V."/>
            <person name="Lindberg D.R."/>
            <person name="Seaver E.C."/>
            <person name="Weisblat D.A."/>
            <person name="Putnam N.H."/>
            <person name="Rokhsar D.S."/>
        </authorList>
    </citation>
    <scope>NUCLEOTIDE SEQUENCE</scope>
    <source>
        <strain evidence="1 3">I ESC-2004</strain>
    </source>
</reference>
<evidence type="ECO:0000313" key="1">
    <source>
        <dbReference type="EMBL" id="ELU16290.1"/>
    </source>
</evidence>
<dbReference type="SUPFAM" id="SSF51735">
    <property type="entry name" value="NAD(P)-binding Rossmann-fold domains"/>
    <property type="match status" value="1"/>
</dbReference>
<dbReference type="OrthoDB" id="5296at2759"/>
<sequence length="266" mass="30615">MDLHGISKFIQYTWDSFPCLDILINNAAQTIRRPKQFFQHLVTSATRDALEPSQQNLIANEKQPVVAKRSRPDLDLALPCDANSLNEFFPTDRMDEHGQQLDLRPTNSWRSQLQDVPPSELLEVLLVNTVAPFLLTQQLRPLFLRRRESRKFIVNVSAMEGQFERVSKTKFHPHTNMAKAALNMMTRTAALGFAEDRIYMTAVDTGWVTDERPFHMARYEKQQGFQLPLDCVDGAARVYDPIVRGLQEKGTPCHAVFLKNYKPFPW</sequence>
<evidence type="ECO:0000313" key="3">
    <source>
        <dbReference type="Proteomes" id="UP000014760"/>
    </source>
</evidence>
<dbReference type="PANTHER" id="PTHR43544">
    <property type="entry name" value="SHORT-CHAIN DEHYDROGENASE/REDUCTASE"/>
    <property type="match status" value="1"/>
</dbReference>
<dbReference type="STRING" id="283909.R7VJX8"/>
<dbReference type="Pfam" id="PF13561">
    <property type="entry name" value="adh_short_C2"/>
    <property type="match status" value="1"/>
</dbReference>
<reference evidence="2" key="3">
    <citation type="submission" date="2015-06" db="UniProtKB">
        <authorList>
            <consortium name="EnsemblMetazoa"/>
        </authorList>
    </citation>
    <scope>IDENTIFICATION</scope>
</reference>
<dbReference type="GO" id="GO:0016491">
    <property type="term" value="F:oxidoreductase activity"/>
    <property type="evidence" value="ECO:0007669"/>
    <property type="project" value="TreeGrafter"/>
</dbReference>
<gene>
    <name evidence="1" type="ORF">CAPTEDRAFT_222699</name>
</gene>
<dbReference type="PANTHER" id="PTHR43544:SF2">
    <property type="entry name" value="OXIDOREDUCTASE"/>
    <property type="match status" value="1"/>
</dbReference>
<dbReference type="GO" id="GO:0005737">
    <property type="term" value="C:cytoplasm"/>
    <property type="evidence" value="ECO:0007669"/>
    <property type="project" value="TreeGrafter"/>
</dbReference>
<keyword evidence="3" id="KW-1185">Reference proteome</keyword>
<dbReference type="EMBL" id="AMQN01017511">
    <property type="status" value="NOT_ANNOTATED_CDS"/>
    <property type="molecule type" value="Genomic_DNA"/>
</dbReference>
<name>R7VJX8_CAPTE</name>
<proteinExistence type="predicted"/>